<feature type="compositionally biased region" description="Polar residues" evidence="2">
    <location>
        <begin position="321"/>
        <end position="335"/>
    </location>
</feature>
<feature type="compositionally biased region" description="Low complexity" evidence="2">
    <location>
        <begin position="372"/>
        <end position="386"/>
    </location>
</feature>
<feature type="region of interest" description="Disordered" evidence="2">
    <location>
        <begin position="1"/>
        <end position="31"/>
    </location>
</feature>
<comment type="caution">
    <text evidence="3">The sequence shown here is derived from an EMBL/GenBank/DDBJ whole genome shotgun (WGS) entry which is preliminary data.</text>
</comment>
<evidence type="ECO:0000313" key="4">
    <source>
        <dbReference type="Proteomes" id="UP001430848"/>
    </source>
</evidence>
<keyword evidence="1" id="KW-0175">Coiled coil</keyword>
<feature type="compositionally biased region" description="Polar residues" evidence="2">
    <location>
        <begin position="515"/>
        <end position="524"/>
    </location>
</feature>
<accession>A0ABR1PKE8</accession>
<evidence type="ECO:0000256" key="2">
    <source>
        <dbReference type="SAM" id="MobiDB-lite"/>
    </source>
</evidence>
<feature type="compositionally biased region" description="Basic and acidic residues" evidence="2">
    <location>
        <begin position="659"/>
        <end position="675"/>
    </location>
</feature>
<feature type="compositionally biased region" description="Basic and acidic residues" evidence="2">
    <location>
        <begin position="263"/>
        <end position="292"/>
    </location>
</feature>
<feature type="region of interest" description="Disordered" evidence="2">
    <location>
        <begin position="750"/>
        <end position="769"/>
    </location>
</feature>
<reference evidence="3 4" key="1">
    <citation type="submission" date="2024-02" db="EMBL/GenBank/DDBJ databases">
        <title>De novo assembly and annotation of 12 fungi associated with fruit tree decline syndrome in Ontario, Canada.</title>
        <authorList>
            <person name="Sulman M."/>
            <person name="Ellouze W."/>
            <person name="Ilyukhin E."/>
        </authorList>
    </citation>
    <scope>NUCLEOTIDE SEQUENCE [LARGE SCALE GENOMIC DNA]</scope>
    <source>
        <strain evidence="3 4">M169</strain>
    </source>
</reference>
<keyword evidence="4" id="KW-1185">Reference proteome</keyword>
<feature type="coiled-coil region" evidence="1">
    <location>
        <begin position="182"/>
        <end position="209"/>
    </location>
</feature>
<feature type="compositionally biased region" description="Pro residues" evidence="2">
    <location>
        <begin position="889"/>
        <end position="907"/>
    </location>
</feature>
<dbReference type="Proteomes" id="UP001430848">
    <property type="component" value="Unassembled WGS sequence"/>
</dbReference>
<evidence type="ECO:0000313" key="3">
    <source>
        <dbReference type="EMBL" id="KAK7738832.1"/>
    </source>
</evidence>
<sequence length="949" mass="104383">MAQGPIPTLQSNPVPSMASKLPTALSEEEEHQLRECERILQFRDEVLSGAHPRIKVPAHLVAAKKSSGSRSPGSLAIAAPSGPAALMSNVPTGPKSASAKVASPINGSQVANNLRSFNANAHRSATAASNIASGHDSSFGTASNISGVPTGPKAATPAQYREASGSAQFDPVLLTKSDDLIKAEIQLQRKRLESALSEQLQQHRAAKNSHAAEALVEFDLADVLMKALKLVQTSTLPQTDANLAANASGTDGDSFDDDTFYSSKHDTPESHQTHRLPDRDESGDAQAREDSHYEPPMVIQASPVPEQQSAVAMPPFVLSSANATQPQQHRVQQTMAPDARNRTAATYSGEYPTRTDVAGTRNTNDVPMEITSSQESGEASSSRDSGQVGGDQQIARHHLESVTQQLIDQGFGRRQSPILRAHNLSPIAPQPAHVSPLATARQPPVPRPDAPPAQATPAQVAALRNDRSNGSSPESSPQGGKPNKKGKKKNKRKADRMATNTVPSPYIKPEPRSPSPLTAPQFTRPNKRQRQAQRPAQPGYDQSRIEEPLEIIAPPGYPSRVYREERVASGYSSPSGQRPRQDSRHMIVAEPPRYERDYHDGLRPAEAVQYVRRSPPGAPAYPYAPSEVQTIRSVSRAAVERPYPYYDVRDAPRAVVRQVADRDRSRSPVMVEDRSPAVMGPPRLPRSRIVHVDEFGREYLDPAPRPEGVVTRRSVVPRPVYDDREEYYEMPRSTTVIRRSVAPAGAYGEPEIIYERPPPSMRAASAMPGPQRYDDELVYHQPASPSGYATTRRVVTRPAEYAVPEYRYYRERDYQPAPPGQAGDDYYEVRNVQERRPADDAPREYRIRATTVRPEAALRPEVVRMSSVRPEPIPGGYGAPIPLDERQVMPPPRPYSTRPLAPPPPPQQQQQYVRPWPEYEARPYPEQVEEVGDDGGVTYLESAPREMYR</sequence>
<name>A0ABR1PKE8_DIAER</name>
<protein>
    <submittedName>
        <fullName evidence="3">Uncharacterized protein</fullName>
    </submittedName>
</protein>
<feature type="region of interest" description="Disordered" evidence="2">
    <location>
        <begin position="321"/>
        <end position="391"/>
    </location>
</feature>
<proteinExistence type="predicted"/>
<feature type="compositionally biased region" description="Low complexity" evidence="2">
    <location>
        <begin position="452"/>
        <end position="462"/>
    </location>
</feature>
<gene>
    <name evidence="3" type="ORF">SLS63_002169</name>
</gene>
<feature type="compositionally biased region" description="Polar residues" evidence="2">
    <location>
        <begin position="468"/>
        <end position="478"/>
    </location>
</feature>
<organism evidence="3 4">
    <name type="scientific">Diaporthe eres</name>
    <name type="common">Phomopsis oblonga</name>
    <dbReference type="NCBI Taxonomy" id="83184"/>
    <lineage>
        <taxon>Eukaryota</taxon>
        <taxon>Fungi</taxon>
        <taxon>Dikarya</taxon>
        <taxon>Ascomycota</taxon>
        <taxon>Pezizomycotina</taxon>
        <taxon>Sordariomycetes</taxon>
        <taxon>Sordariomycetidae</taxon>
        <taxon>Diaporthales</taxon>
        <taxon>Diaporthaceae</taxon>
        <taxon>Diaporthe</taxon>
        <taxon>Diaporthe eres species complex</taxon>
    </lineage>
</organism>
<feature type="region of interest" description="Disordered" evidence="2">
    <location>
        <begin position="658"/>
        <end position="685"/>
    </location>
</feature>
<feature type="region of interest" description="Disordered" evidence="2">
    <location>
        <begin position="859"/>
        <end position="913"/>
    </location>
</feature>
<feature type="region of interest" description="Disordered" evidence="2">
    <location>
        <begin position="925"/>
        <end position="949"/>
    </location>
</feature>
<evidence type="ECO:0000256" key="1">
    <source>
        <dbReference type="SAM" id="Coils"/>
    </source>
</evidence>
<feature type="region of interest" description="Disordered" evidence="2">
    <location>
        <begin position="243"/>
        <end position="292"/>
    </location>
</feature>
<dbReference type="EMBL" id="JAKNSF020000005">
    <property type="protein sequence ID" value="KAK7738832.1"/>
    <property type="molecule type" value="Genomic_DNA"/>
</dbReference>
<feature type="region of interest" description="Disordered" evidence="2">
    <location>
        <begin position="420"/>
        <end position="586"/>
    </location>
</feature>
<feature type="compositionally biased region" description="Basic residues" evidence="2">
    <location>
        <begin position="482"/>
        <end position="494"/>
    </location>
</feature>